<dbReference type="SUPFAM" id="SSF56176">
    <property type="entry name" value="FAD-binding/transporter-associated domain-like"/>
    <property type="match status" value="1"/>
</dbReference>
<comment type="similarity">
    <text evidence="1">Belongs to the UPF0053 family.</text>
</comment>
<evidence type="ECO:0000256" key="1">
    <source>
        <dbReference type="ARBA" id="ARBA00006337"/>
    </source>
</evidence>
<reference evidence="11 13" key="1">
    <citation type="submission" date="2015-04" db="EMBL/GenBank/DDBJ databases">
        <title>Genome sequence of Kerstersia gyiorum CG1.</title>
        <authorList>
            <person name="Greninger A.L."/>
            <person name="Kozyreva V."/>
            <person name="Chaturvedi V."/>
        </authorList>
    </citation>
    <scope>NUCLEOTIDE SEQUENCE [LARGE SCALE GENOMIC DNA]</scope>
    <source>
        <strain evidence="11 13">CG1</strain>
    </source>
</reference>
<proteinExistence type="inferred from homology"/>
<dbReference type="Gene3D" id="3.10.580.10">
    <property type="entry name" value="CBS-domain"/>
    <property type="match status" value="1"/>
</dbReference>
<dbReference type="EMBL" id="LBNE01000001">
    <property type="protein sequence ID" value="KKO73124.1"/>
    <property type="molecule type" value="Genomic_DNA"/>
</dbReference>
<sequence>MSDPYPATSSDHSERKSTSSKSLFHRLFSRQHIELDSLEDVKALIAAAQEHQLLDPDTLSMLNGVLEVSELTAGDVMVPRSRIDMLDIATPIPAMLSAVQETTHSRFPVYEDDKENIIGILMAKDLLRWIREPELDVRSLLRPAIFIPESKPLTVLLRDFRNKRSHLALIIDEHGGISGLVTMEDVLEEIVGNIEDEFDADTPTIFPESASSWRIEATTEIEDFNEALHADLPTDDYDTVGGWLADELDRIPRRGDRHSHGDLLFEVLRADARRALWLRVSRQAAPPVAPENKEAR</sequence>
<comment type="caution">
    <text evidence="11">The sequence shown here is derived from an EMBL/GenBank/DDBJ whole genome shotgun (WGS) entry which is preliminary data.</text>
</comment>
<dbReference type="OrthoDB" id="9798188at2"/>
<keyword evidence="4" id="KW-0460">Magnesium</keyword>
<dbReference type="Pfam" id="PF03471">
    <property type="entry name" value="CorC_HlyC"/>
    <property type="match status" value="1"/>
</dbReference>
<dbReference type="Gene3D" id="3.30.465.10">
    <property type="match status" value="1"/>
</dbReference>
<name>A0A171KW57_9BURK</name>
<dbReference type="GO" id="GO:0005886">
    <property type="term" value="C:plasma membrane"/>
    <property type="evidence" value="ECO:0007669"/>
    <property type="project" value="TreeGrafter"/>
</dbReference>
<dbReference type="SMART" id="SM01091">
    <property type="entry name" value="CorC_HlyC"/>
    <property type="match status" value="1"/>
</dbReference>
<evidence type="ECO:0000313" key="12">
    <source>
        <dbReference type="EMBL" id="RZS73613.1"/>
    </source>
</evidence>
<evidence type="ECO:0000313" key="11">
    <source>
        <dbReference type="EMBL" id="KKO73124.1"/>
    </source>
</evidence>
<dbReference type="GeneID" id="99727683"/>
<dbReference type="RefSeq" id="WP_068367069.1">
    <property type="nucleotide sequence ID" value="NZ_CBCSEB010000002.1"/>
</dbReference>
<dbReference type="PROSITE" id="PS51371">
    <property type="entry name" value="CBS"/>
    <property type="match status" value="2"/>
</dbReference>
<keyword evidence="13" id="KW-1185">Reference proteome</keyword>
<evidence type="ECO:0000256" key="2">
    <source>
        <dbReference type="ARBA" id="ARBA00022448"/>
    </source>
</evidence>
<dbReference type="InterPro" id="IPR046342">
    <property type="entry name" value="CBS_dom_sf"/>
</dbReference>
<dbReference type="CDD" id="cd04590">
    <property type="entry name" value="CBS_pair_CorC_HlyC_assoc"/>
    <property type="match status" value="1"/>
</dbReference>
<dbReference type="PATRIC" id="fig|206506.3.peg.481"/>
<feature type="domain" description="CBS" evidence="10">
    <location>
        <begin position="140"/>
        <end position="197"/>
    </location>
</feature>
<dbReference type="FunFam" id="3.10.580.10:FF:000002">
    <property type="entry name" value="Magnesium/cobalt efflux protein CorC"/>
    <property type="match status" value="1"/>
</dbReference>
<keyword evidence="2" id="KW-0813">Transport</keyword>
<dbReference type="Pfam" id="PF21917">
    <property type="entry name" value="NMB0537_N"/>
    <property type="match status" value="1"/>
</dbReference>
<dbReference type="InterPro" id="IPR054115">
    <property type="entry name" value="CorC_N"/>
</dbReference>
<dbReference type="Proteomes" id="UP000078084">
    <property type="component" value="Unassembled WGS sequence"/>
</dbReference>
<dbReference type="InterPro" id="IPR005170">
    <property type="entry name" value="Transptr-assoc_dom"/>
</dbReference>
<evidence type="ECO:0000256" key="5">
    <source>
        <dbReference type="ARBA" id="ARBA00023122"/>
    </source>
</evidence>
<evidence type="ECO:0000313" key="13">
    <source>
        <dbReference type="Proteomes" id="UP000078084"/>
    </source>
</evidence>
<keyword evidence="6" id="KW-0170">Cobalt</keyword>
<dbReference type="PANTHER" id="PTHR22777">
    <property type="entry name" value="HEMOLYSIN-RELATED"/>
    <property type="match status" value="1"/>
</dbReference>
<evidence type="ECO:0000256" key="3">
    <source>
        <dbReference type="ARBA" id="ARBA00022737"/>
    </source>
</evidence>
<dbReference type="SUPFAM" id="SSF54631">
    <property type="entry name" value="CBS-domain pair"/>
    <property type="match status" value="1"/>
</dbReference>
<evidence type="ECO:0000256" key="8">
    <source>
        <dbReference type="ARBA" id="ARBA00040729"/>
    </source>
</evidence>
<feature type="domain" description="CBS" evidence="10">
    <location>
        <begin position="77"/>
        <end position="137"/>
    </location>
</feature>
<dbReference type="Pfam" id="PF00571">
    <property type="entry name" value="CBS"/>
    <property type="match status" value="2"/>
</dbReference>
<dbReference type="PANTHER" id="PTHR22777:SF27">
    <property type="entry name" value="MAGNESIUM AND COBALT EFFLUX PROTEIN CORC"/>
    <property type="match status" value="1"/>
</dbReference>
<protein>
    <recommendedName>
        <fullName evidence="8">Magnesium and cobalt efflux protein CorC</fullName>
    </recommendedName>
</protein>
<keyword evidence="3" id="KW-0677">Repeat</keyword>
<evidence type="ECO:0000256" key="6">
    <source>
        <dbReference type="ARBA" id="ARBA00023285"/>
    </source>
</evidence>
<gene>
    <name evidence="11" type="ORF">AAV32_02180</name>
    <name evidence="12" type="ORF">EV679_0811</name>
</gene>
<dbReference type="InterPro" id="IPR016169">
    <property type="entry name" value="FAD-bd_PCMH_sub2"/>
</dbReference>
<dbReference type="InterPro" id="IPR044751">
    <property type="entry name" value="Ion_transp-like_CBS"/>
</dbReference>
<reference evidence="12 14" key="2">
    <citation type="submission" date="2019-02" db="EMBL/GenBank/DDBJ databases">
        <title>Genomic Encyclopedia of Type Strains, Phase IV (KMG-IV): sequencing the most valuable type-strain genomes for metagenomic binning, comparative biology and taxonomic classification.</title>
        <authorList>
            <person name="Goeker M."/>
        </authorList>
    </citation>
    <scope>NUCLEOTIDE SEQUENCE [LARGE SCALE GENOMIC DNA]</scope>
    <source>
        <strain evidence="12 14">DSM 16618</strain>
    </source>
</reference>
<dbReference type="Proteomes" id="UP000292039">
    <property type="component" value="Unassembled WGS sequence"/>
</dbReference>
<keyword evidence="5 9" id="KW-0129">CBS domain</keyword>
<dbReference type="InterPro" id="IPR000644">
    <property type="entry name" value="CBS_dom"/>
</dbReference>
<comment type="function">
    <text evidence="7">Plays a role in the transport of magnesium and cobalt ions.</text>
</comment>
<evidence type="ECO:0000256" key="9">
    <source>
        <dbReference type="PROSITE-ProRule" id="PRU00703"/>
    </source>
</evidence>
<organism evidence="11 13">
    <name type="scientific">Kerstersia gyiorum</name>
    <dbReference type="NCBI Taxonomy" id="206506"/>
    <lineage>
        <taxon>Bacteria</taxon>
        <taxon>Pseudomonadati</taxon>
        <taxon>Pseudomonadota</taxon>
        <taxon>Betaproteobacteria</taxon>
        <taxon>Burkholderiales</taxon>
        <taxon>Alcaligenaceae</taxon>
        <taxon>Kerstersia</taxon>
    </lineage>
</organism>
<evidence type="ECO:0000256" key="7">
    <source>
        <dbReference type="ARBA" id="ARBA00037273"/>
    </source>
</evidence>
<dbReference type="EMBL" id="SGWZ01000001">
    <property type="protein sequence ID" value="RZS73613.1"/>
    <property type="molecule type" value="Genomic_DNA"/>
</dbReference>
<evidence type="ECO:0000259" key="10">
    <source>
        <dbReference type="PROSITE" id="PS51371"/>
    </source>
</evidence>
<dbReference type="GO" id="GO:0050660">
    <property type="term" value="F:flavin adenine dinucleotide binding"/>
    <property type="evidence" value="ECO:0007669"/>
    <property type="project" value="InterPro"/>
</dbReference>
<dbReference type="InterPro" id="IPR036318">
    <property type="entry name" value="FAD-bd_PCMH-like_sf"/>
</dbReference>
<evidence type="ECO:0000256" key="4">
    <source>
        <dbReference type="ARBA" id="ARBA00022842"/>
    </source>
</evidence>
<dbReference type="STRING" id="206506.AAV32_02180"/>
<dbReference type="AlphaFoldDB" id="A0A171KW57"/>
<accession>A0A171KW57</accession>
<evidence type="ECO:0000313" key="14">
    <source>
        <dbReference type="Proteomes" id="UP000292039"/>
    </source>
</evidence>